<keyword evidence="4" id="KW-1185">Reference proteome</keyword>
<dbReference type="RefSeq" id="WP_349134472.1">
    <property type="nucleotide sequence ID" value="NZ_JBBMFF010000050.1"/>
</dbReference>
<evidence type="ECO:0000313" key="4">
    <source>
        <dbReference type="Proteomes" id="UP001491552"/>
    </source>
</evidence>
<keyword evidence="1" id="KW-0812">Transmembrane</keyword>
<comment type="caution">
    <text evidence="3">The sequence shown here is derived from an EMBL/GenBank/DDBJ whole genome shotgun (WGS) entry which is preliminary data.</text>
</comment>
<feature type="domain" description="VanZ-like" evidence="2">
    <location>
        <begin position="10"/>
        <end position="130"/>
    </location>
</feature>
<keyword evidence="1" id="KW-1133">Transmembrane helix</keyword>
<dbReference type="Proteomes" id="UP001491552">
    <property type="component" value="Unassembled WGS sequence"/>
</dbReference>
<name>A0ABV1G2Y4_9FIRM</name>
<reference evidence="3 4" key="1">
    <citation type="submission" date="2024-03" db="EMBL/GenBank/DDBJ databases">
        <title>Human intestinal bacterial collection.</title>
        <authorList>
            <person name="Pauvert C."/>
            <person name="Hitch T.C.A."/>
            <person name="Clavel T."/>
        </authorList>
    </citation>
    <scope>NUCLEOTIDE SEQUENCE [LARGE SCALE GENOMIC DNA]</scope>
    <source>
        <strain evidence="3 4">CLA-AA-H192</strain>
    </source>
</reference>
<gene>
    <name evidence="3" type="ORF">WMO66_00630</name>
</gene>
<accession>A0ABV1G2Y4</accession>
<sequence>MKKRSFRIYLILTLFWTAGIFLHSAMPAAASNAESGGVLAVVQMILPWITHGVLRKAAHFLEFAVLGILLTGTFHGARNFTLAKPMLFAVLTAMTDETIQAFTPGRNCALSDVWLDAAGALTGAVLLWLIFKLRKK</sequence>
<proteinExistence type="predicted"/>
<evidence type="ECO:0000259" key="2">
    <source>
        <dbReference type="Pfam" id="PF04892"/>
    </source>
</evidence>
<evidence type="ECO:0000256" key="1">
    <source>
        <dbReference type="SAM" id="Phobius"/>
    </source>
</evidence>
<dbReference type="EMBL" id="JBBMFF010000050">
    <property type="protein sequence ID" value="MEQ2509761.1"/>
    <property type="molecule type" value="Genomic_DNA"/>
</dbReference>
<feature type="transmembrane region" description="Helical" evidence="1">
    <location>
        <begin position="114"/>
        <end position="131"/>
    </location>
</feature>
<protein>
    <submittedName>
        <fullName evidence="3">VanZ family protein</fullName>
    </submittedName>
</protein>
<dbReference type="NCBIfam" id="NF037970">
    <property type="entry name" value="vanZ_1"/>
    <property type="match status" value="1"/>
</dbReference>
<dbReference type="InterPro" id="IPR006976">
    <property type="entry name" value="VanZ-like"/>
</dbReference>
<feature type="transmembrane region" description="Helical" evidence="1">
    <location>
        <begin position="57"/>
        <end position="74"/>
    </location>
</feature>
<dbReference type="Pfam" id="PF04892">
    <property type="entry name" value="VanZ"/>
    <property type="match status" value="1"/>
</dbReference>
<organism evidence="3 4">
    <name type="scientific">Faecousia intestinalis</name>
    <dbReference type="NCBI Taxonomy" id="3133167"/>
    <lineage>
        <taxon>Bacteria</taxon>
        <taxon>Bacillati</taxon>
        <taxon>Bacillota</taxon>
        <taxon>Clostridia</taxon>
        <taxon>Eubacteriales</taxon>
        <taxon>Oscillospiraceae</taxon>
        <taxon>Faecousia</taxon>
    </lineage>
</organism>
<evidence type="ECO:0000313" key="3">
    <source>
        <dbReference type="EMBL" id="MEQ2509761.1"/>
    </source>
</evidence>
<keyword evidence="1" id="KW-0472">Membrane</keyword>